<feature type="compositionally biased region" description="Polar residues" evidence="2">
    <location>
        <begin position="843"/>
        <end position="852"/>
    </location>
</feature>
<proteinExistence type="predicted"/>
<feature type="compositionally biased region" description="Polar residues" evidence="2">
    <location>
        <begin position="505"/>
        <end position="516"/>
    </location>
</feature>
<reference evidence="4 5" key="1">
    <citation type="submission" date="2018-11" db="EMBL/GenBank/DDBJ databases">
        <authorList>
            <consortium name="Pathogen Informatics"/>
        </authorList>
    </citation>
    <scope>NUCLEOTIDE SEQUENCE [LARGE SCALE GENOMIC DNA]</scope>
    <source>
        <strain evidence="4 5">Egypt</strain>
    </source>
</reference>
<evidence type="ECO:0000313" key="4">
    <source>
        <dbReference type="EMBL" id="VDP78586.1"/>
    </source>
</evidence>
<protein>
    <recommendedName>
        <fullName evidence="3">Cilium assembly protein DZIP1 domain-containing protein</fullName>
    </recommendedName>
</protein>
<accession>A0A3P8KI23</accession>
<gene>
    <name evidence="4" type="ORF">ECPE_LOCUS6522</name>
</gene>
<evidence type="ECO:0000256" key="1">
    <source>
        <dbReference type="SAM" id="Coils"/>
    </source>
</evidence>
<evidence type="ECO:0000256" key="2">
    <source>
        <dbReference type="SAM" id="MobiDB-lite"/>
    </source>
</evidence>
<dbReference type="EMBL" id="UZAN01043535">
    <property type="protein sequence ID" value="VDP78586.1"/>
    <property type="molecule type" value="Genomic_DNA"/>
</dbReference>
<feature type="compositionally biased region" description="Basic and acidic residues" evidence="2">
    <location>
        <begin position="110"/>
        <end position="121"/>
    </location>
</feature>
<feature type="compositionally biased region" description="Basic residues" evidence="2">
    <location>
        <begin position="257"/>
        <end position="273"/>
    </location>
</feature>
<feature type="compositionally biased region" description="Polar residues" evidence="2">
    <location>
        <begin position="707"/>
        <end position="716"/>
    </location>
</feature>
<feature type="region of interest" description="Disordered" evidence="2">
    <location>
        <begin position="107"/>
        <end position="157"/>
    </location>
</feature>
<feature type="compositionally biased region" description="Polar residues" evidence="2">
    <location>
        <begin position="764"/>
        <end position="773"/>
    </location>
</feature>
<dbReference type="Proteomes" id="UP000272942">
    <property type="component" value="Unassembled WGS sequence"/>
</dbReference>
<feature type="compositionally biased region" description="Polar residues" evidence="2">
    <location>
        <begin position="138"/>
        <end position="147"/>
    </location>
</feature>
<dbReference type="OrthoDB" id="515971at2759"/>
<feature type="region of interest" description="Disordered" evidence="2">
    <location>
        <begin position="341"/>
        <end position="406"/>
    </location>
</feature>
<feature type="region of interest" description="Disordered" evidence="2">
    <location>
        <begin position="432"/>
        <end position="529"/>
    </location>
</feature>
<feature type="compositionally biased region" description="Polar residues" evidence="2">
    <location>
        <begin position="802"/>
        <end position="813"/>
    </location>
</feature>
<feature type="compositionally biased region" description="Polar residues" evidence="2">
    <location>
        <begin position="822"/>
        <end position="831"/>
    </location>
</feature>
<feature type="compositionally biased region" description="Basic and acidic residues" evidence="2">
    <location>
        <begin position="465"/>
        <end position="477"/>
    </location>
</feature>
<feature type="domain" description="Cilium assembly protein DZIP1" evidence="3">
    <location>
        <begin position="574"/>
        <end position="644"/>
    </location>
</feature>
<name>A0A3P8KI23_9TREM</name>
<dbReference type="InterPro" id="IPR058883">
    <property type="entry name" value="DZIP1_dom"/>
</dbReference>
<feature type="compositionally biased region" description="Basic and acidic residues" evidence="2">
    <location>
        <begin position="388"/>
        <end position="403"/>
    </location>
</feature>
<feature type="compositionally biased region" description="Acidic residues" evidence="2">
    <location>
        <begin position="236"/>
        <end position="245"/>
    </location>
</feature>
<feature type="region of interest" description="Disordered" evidence="2">
    <location>
        <begin position="216"/>
        <end position="302"/>
    </location>
</feature>
<keyword evidence="5" id="KW-1185">Reference proteome</keyword>
<feature type="region of interest" description="Disordered" evidence="2">
    <location>
        <begin position="674"/>
        <end position="716"/>
    </location>
</feature>
<evidence type="ECO:0000313" key="5">
    <source>
        <dbReference type="Proteomes" id="UP000272942"/>
    </source>
</evidence>
<feature type="compositionally biased region" description="Polar residues" evidence="2">
    <location>
        <begin position="345"/>
        <end position="358"/>
    </location>
</feature>
<feature type="compositionally biased region" description="Polar residues" evidence="2">
    <location>
        <begin position="432"/>
        <end position="445"/>
    </location>
</feature>
<organism evidence="4 5">
    <name type="scientific">Echinostoma caproni</name>
    <dbReference type="NCBI Taxonomy" id="27848"/>
    <lineage>
        <taxon>Eukaryota</taxon>
        <taxon>Metazoa</taxon>
        <taxon>Spiralia</taxon>
        <taxon>Lophotrochozoa</taxon>
        <taxon>Platyhelminthes</taxon>
        <taxon>Trematoda</taxon>
        <taxon>Digenea</taxon>
        <taxon>Plagiorchiida</taxon>
        <taxon>Echinostomata</taxon>
        <taxon>Echinostomatoidea</taxon>
        <taxon>Echinostomatidae</taxon>
        <taxon>Echinostoma</taxon>
    </lineage>
</organism>
<feature type="compositionally biased region" description="Basic and acidic residues" evidence="2">
    <location>
        <begin position="371"/>
        <end position="381"/>
    </location>
</feature>
<evidence type="ECO:0000259" key="3">
    <source>
        <dbReference type="Pfam" id="PF25977"/>
    </source>
</evidence>
<keyword evidence="1" id="KW-0175">Coiled coil</keyword>
<sequence>MERDVRELLQQLKSSTGRNSPIKPLMFMKPIEVSEPVESVDKAVIEDEKPPKPDWSAVMIEEHRRDMELLRNMFEKELRALQVQHAATQEELAQLKIKRAASNLGELVDDVPKSPSDKKTESAALPVTIREMSPVKEGSSTNHPSPNRSERLTPKPVSSNISMGIVEIGHSTGQTQDAVDHSVQTHQEGAHRHVSLLDCHGSHHWPENSVVGLPVSHRRTRNHSLEPPVRRHSFEDGEDEDDNAESDITYPADPRPRGIHSHTHYTRAQRGWRPKFTDGDIMNGQFHGEYAPGERKRRRYRRKRVRSAAIQVGFGRRQSPQKANIALASLSGDEPVFLKVRRPQSRSGSSTSLQNSRSPGGRRTRAASLDGRSREIVIVRTEDEDGSDEQRRRPFDTGSERSSMRSVHLMPTPTVIRPRSAMPRERIINVGSSVRSSVPESNISPSRRAVPVYDEPTLSGSKASMRSEIRSISEHVSKHSRASPAPVNTATRSELRTDGSKRRSSQSPLRASTNRVAETEDTADESDNQMVSRGMERALTASGTPSPAQSVNLSTNVLRYSRLLDQLRADPDTLRGLRHEVEQLLIEQLSERGIQSGQTRLTTTELNDRLIVLRRERENLARKHVNFFEIREALAQHVDRLANAMLHGKHMQRTSSTDLRPVSSRTQRASVIARSGLPPPAMHSPSGMRRGGTLPAPTSRRVDITSGLGSSMPILNQHETNSKVGKLYVSSATNLNAPRSYLQRSSPHLQFEETVPEELPSARSALSTGSPRQRSALGTPPGHGHGQITSNVETPPPRKTRGSPQRSRSSASPYKTPEKSSVLKSPSIQLSHDQRVLTFNRPEASNTAVAPTSSEEWDSEPDESPINATRAPLPLKLLVAACPDQTLYDEDICSVSSINGGVAEDTSLSLFPASLNKRGSKSSAPRVSRSLDPNVAAARAQAAALGPRPGTRFGSSVRNSDTVVGTAPVSICSPDMTPTLATSLWGTNSKGDLICVLTEFDRLSQILLLIFRSVFV</sequence>
<dbReference type="AlphaFoldDB" id="A0A3P8KI23"/>
<feature type="region of interest" description="Disordered" evidence="2">
    <location>
        <begin position="751"/>
        <end position="865"/>
    </location>
</feature>
<dbReference type="Pfam" id="PF25977">
    <property type="entry name" value="DZIP1"/>
    <property type="match status" value="1"/>
</dbReference>
<feature type="coiled-coil region" evidence="1">
    <location>
        <begin position="60"/>
        <end position="98"/>
    </location>
</feature>